<organism evidence="1 2">
    <name type="scientific">Euphydryas editha</name>
    <name type="common">Edith's checkerspot</name>
    <dbReference type="NCBI Taxonomy" id="104508"/>
    <lineage>
        <taxon>Eukaryota</taxon>
        <taxon>Metazoa</taxon>
        <taxon>Ecdysozoa</taxon>
        <taxon>Arthropoda</taxon>
        <taxon>Hexapoda</taxon>
        <taxon>Insecta</taxon>
        <taxon>Pterygota</taxon>
        <taxon>Neoptera</taxon>
        <taxon>Endopterygota</taxon>
        <taxon>Lepidoptera</taxon>
        <taxon>Glossata</taxon>
        <taxon>Ditrysia</taxon>
        <taxon>Papilionoidea</taxon>
        <taxon>Nymphalidae</taxon>
        <taxon>Nymphalinae</taxon>
        <taxon>Euphydryas</taxon>
    </lineage>
</organism>
<keyword evidence="2" id="KW-1185">Reference proteome</keyword>
<comment type="caution">
    <text evidence="1">The sequence shown here is derived from an EMBL/GenBank/DDBJ whole genome shotgun (WGS) entry which is preliminary data.</text>
</comment>
<gene>
    <name evidence="1" type="ORF">EEDITHA_LOCUS4504</name>
</gene>
<dbReference type="AlphaFoldDB" id="A0AAU9TRY3"/>
<evidence type="ECO:0000313" key="1">
    <source>
        <dbReference type="EMBL" id="CAH2088335.1"/>
    </source>
</evidence>
<accession>A0AAU9TRY3</accession>
<dbReference type="Proteomes" id="UP001153954">
    <property type="component" value="Unassembled WGS sequence"/>
</dbReference>
<reference evidence="1" key="1">
    <citation type="submission" date="2022-03" db="EMBL/GenBank/DDBJ databases">
        <authorList>
            <person name="Tunstrom K."/>
        </authorList>
    </citation>
    <scope>NUCLEOTIDE SEQUENCE</scope>
</reference>
<proteinExistence type="predicted"/>
<name>A0AAU9TRY3_EUPED</name>
<evidence type="ECO:0000313" key="2">
    <source>
        <dbReference type="Proteomes" id="UP001153954"/>
    </source>
</evidence>
<protein>
    <submittedName>
        <fullName evidence="1">Uncharacterized protein</fullName>
    </submittedName>
</protein>
<dbReference type="EMBL" id="CAKOGL010000007">
    <property type="protein sequence ID" value="CAH2088335.1"/>
    <property type="molecule type" value="Genomic_DNA"/>
</dbReference>
<sequence length="67" mass="7580">MRILGIGYEGLCKFCGLMDMPAFLDKATHTILLKHILDCGKTVAEALMKKAVNEKKKEIVKMKIRMI</sequence>